<keyword evidence="4 5" id="KW-0472">Membrane</keyword>
<evidence type="ECO:0000256" key="1">
    <source>
        <dbReference type="ARBA" id="ARBA00004651"/>
    </source>
</evidence>
<dbReference type="InterPro" id="IPR011701">
    <property type="entry name" value="MFS"/>
</dbReference>
<evidence type="ECO:0000256" key="5">
    <source>
        <dbReference type="SAM" id="Phobius"/>
    </source>
</evidence>
<evidence type="ECO:0000313" key="8">
    <source>
        <dbReference type="Proteomes" id="UP000199183"/>
    </source>
</evidence>
<keyword evidence="3 5" id="KW-1133">Transmembrane helix</keyword>
<feature type="transmembrane region" description="Helical" evidence="5">
    <location>
        <begin position="49"/>
        <end position="70"/>
    </location>
</feature>
<dbReference type="AlphaFoldDB" id="A0A1H4PKD4"/>
<protein>
    <submittedName>
        <fullName evidence="7">MFS transporter, CP family, cyanate transporter</fullName>
    </submittedName>
</protein>
<dbReference type="EMBL" id="FNRY01000001">
    <property type="protein sequence ID" value="SEC07718.1"/>
    <property type="molecule type" value="Genomic_DNA"/>
</dbReference>
<dbReference type="Pfam" id="PF07690">
    <property type="entry name" value="MFS_1"/>
    <property type="match status" value="1"/>
</dbReference>
<feature type="transmembrane region" description="Helical" evidence="5">
    <location>
        <begin position="310"/>
        <end position="330"/>
    </location>
</feature>
<comment type="subcellular location">
    <subcellularLocation>
        <location evidence="1">Cell membrane</location>
        <topology evidence="1">Multi-pass membrane protein</topology>
    </subcellularLocation>
</comment>
<feature type="transmembrane region" description="Helical" evidence="5">
    <location>
        <begin position="77"/>
        <end position="96"/>
    </location>
</feature>
<dbReference type="InterPro" id="IPR052524">
    <property type="entry name" value="MFS_Cyanate_Porter"/>
</dbReference>
<reference evidence="7 8" key="1">
    <citation type="submission" date="2016-10" db="EMBL/GenBank/DDBJ databases">
        <authorList>
            <person name="de Groot N.N."/>
        </authorList>
    </citation>
    <scope>NUCLEOTIDE SEQUENCE [LARGE SCALE GENOMIC DNA]</scope>
    <source>
        <strain evidence="7 8">DSM 21799</strain>
    </source>
</reference>
<dbReference type="InterPro" id="IPR036259">
    <property type="entry name" value="MFS_trans_sf"/>
</dbReference>
<feature type="transmembrane region" description="Helical" evidence="5">
    <location>
        <begin position="254"/>
        <end position="273"/>
    </location>
</feature>
<evidence type="ECO:0000256" key="2">
    <source>
        <dbReference type="ARBA" id="ARBA00022692"/>
    </source>
</evidence>
<feature type="transmembrane region" description="Helical" evidence="5">
    <location>
        <begin position="285"/>
        <end position="304"/>
    </location>
</feature>
<evidence type="ECO:0000313" key="7">
    <source>
        <dbReference type="EMBL" id="SEC07718.1"/>
    </source>
</evidence>
<dbReference type="PROSITE" id="PS50850">
    <property type="entry name" value="MFS"/>
    <property type="match status" value="1"/>
</dbReference>
<feature type="transmembrane region" description="Helical" evidence="5">
    <location>
        <begin position="342"/>
        <end position="365"/>
    </location>
</feature>
<dbReference type="OrthoDB" id="5317164at2"/>
<dbReference type="Proteomes" id="UP000199183">
    <property type="component" value="Unassembled WGS sequence"/>
</dbReference>
<keyword evidence="8" id="KW-1185">Reference proteome</keyword>
<feature type="transmembrane region" description="Helical" evidence="5">
    <location>
        <begin position="371"/>
        <end position="396"/>
    </location>
</feature>
<proteinExistence type="predicted"/>
<evidence type="ECO:0000259" key="6">
    <source>
        <dbReference type="PROSITE" id="PS50850"/>
    </source>
</evidence>
<dbReference type="SUPFAM" id="SSF103473">
    <property type="entry name" value="MFS general substrate transporter"/>
    <property type="match status" value="1"/>
</dbReference>
<dbReference type="GO" id="GO:0005886">
    <property type="term" value="C:plasma membrane"/>
    <property type="evidence" value="ECO:0007669"/>
    <property type="project" value="UniProtKB-SubCell"/>
</dbReference>
<gene>
    <name evidence="7" type="ORF">SAMN04489806_2532</name>
</gene>
<dbReference type="PANTHER" id="PTHR23523:SF2">
    <property type="entry name" value="2-NITROIMIDAZOLE TRANSPORTER"/>
    <property type="match status" value="1"/>
</dbReference>
<dbReference type="InterPro" id="IPR020846">
    <property type="entry name" value="MFS_dom"/>
</dbReference>
<feature type="transmembrane region" description="Helical" evidence="5">
    <location>
        <begin position="136"/>
        <end position="159"/>
    </location>
</feature>
<evidence type="ECO:0000256" key="3">
    <source>
        <dbReference type="ARBA" id="ARBA00022989"/>
    </source>
</evidence>
<dbReference type="RefSeq" id="WP_091184943.1">
    <property type="nucleotide sequence ID" value="NZ_FNRY01000001.1"/>
</dbReference>
<feature type="transmembrane region" description="Helical" evidence="5">
    <location>
        <begin position="218"/>
        <end position="242"/>
    </location>
</feature>
<feature type="transmembrane region" description="Helical" evidence="5">
    <location>
        <begin position="171"/>
        <end position="190"/>
    </location>
</feature>
<keyword evidence="2 5" id="KW-0812">Transmembrane</keyword>
<accession>A0A1H4PKD4</accession>
<sequence>MPFERRLPLWAGRSFALVGIVLVAVNLRTAVAALSPIYGLVDADLHGGSFGLGLLGMLPPLCFAVFGIVTPALSRRFGLEGLLIGAIVVMVGGHLLRGLASGFGILVLGSVLCFAAIGAGNVLLPPLVKKYFSDRIGQLTALYAVVMSASTFVPALLAVPMAHAASWQFSLGIWAACAVVALAPWLVVLARARRARRLDPAVTVATERGVGRIIHSRTAWAIMTIFAVSSSTAYSCFAWLPAVLADTAGVSPTAGGALLSLFGFRGLPAAIIMPILATRVRRTGLLAWAGVAFIIVGIGGLLLAPEVLPWLWVALLGSGPLLFPLALTLINTRSRSPHTAIAVSGFVQGIGYVIAALFPLLVGVLRDVTGGWTASLVLLLAAATPAVWAGIVLGAGRTVDDEIGAR</sequence>
<dbReference type="Gene3D" id="1.20.1250.20">
    <property type="entry name" value="MFS general substrate transporter like domains"/>
    <property type="match status" value="1"/>
</dbReference>
<name>A0A1H4PKD4_9MICO</name>
<feature type="domain" description="Major facilitator superfamily (MFS) profile" evidence="6">
    <location>
        <begin position="14"/>
        <end position="400"/>
    </location>
</feature>
<dbReference type="PANTHER" id="PTHR23523">
    <property type="match status" value="1"/>
</dbReference>
<organism evidence="7 8">
    <name type="scientific">Paramicrobacterium humi</name>
    <dbReference type="NCBI Taxonomy" id="640635"/>
    <lineage>
        <taxon>Bacteria</taxon>
        <taxon>Bacillati</taxon>
        <taxon>Actinomycetota</taxon>
        <taxon>Actinomycetes</taxon>
        <taxon>Micrococcales</taxon>
        <taxon>Microbacteriaceae</taxon>
        <taxon>Paramicrobacterium</taxon>
    </lineage>
</organism>
<dbReference type="STRING" id="640635.SAMN04489806_2532"/>
<evidence type="ECO:0000256" key="4">
    <source>
        <dbReference type="ARBA" id="ARBA00023136"/>
    </source>
</evidence>
<feature type="transmembrane region" description="Helical" evidence="5">
    <location>
        <begin position="102"/>
        <end position="124"/>
    </location>
</feature>
<dbReference type="GO" id="GO:0022857">
    <property type="term" value="F:transmembrane transporter activity"/>
    <property type="evidence" value="ECO:0007669"/>
    <property type="project" value="InterPro"/>
</dbReference>